<evidence type="ECO:0000313" key="2">
    <source>
        <dbReference type="EMBL" id="KAJ1903863.1"/>
    </source>
</evidence>
<feature type="region of interest" description="Disordered" evidence="1">
    <location>
        <begin position="1"/>
        <end position="81"/>
    </location>
</feature>
<dbReference type="AlphaFoldDB" id="A0A9W8DKJ6"/>
<name>A0A9W8DKJ6_9FUNG</name>
<feature type="region of interest" description="Disordered" evidence="1">
    <location>
        <begin position="532"/>
        <end position="717"/>
    </location>
</feature>
<reference evidence="2" key="1">
    <citation type="submission" date="2022-07" db="EMBL/GenBank/DDBJ databases">
        <title>Phylogenomic reconstructions and comparative analyses of Kickxellomycotina fungi.</title>
        <authorList>
            <person name="Reynolds N.K."/>
            <person name="Stajich J.E."/>
            <person name="Barry K."/>
            <person name="Grigoriev I.V."/>
            <person name="Crous P."/>
            <person name="Smith M.E."/>
        </authorList>
    </citation>
    <scope>NUCLEOTIDE SEQUENCE</scope>
    <source>
        <strain evidence="2">RSA 861</strain>
    </source>
</reference>
<gene>
    <name evidence="2" type="ORF">IWQ60_012526</name>
</gene>
<feature type="region of interest" description="Disordered" evidence="1">
    <location>
        <begin position="114"/>
        <end position="133"/>
    </location>
</feature>
<keyword evidence="3" id="KW-1185">Reference proteome</keyword>
<evidence type="ECO:0000313" key="3">
    <source>
        <dbReference type="Proteomes" id="UP001150569"/>
    </source>
</evidence>
<organism evidence="2 3">
    <name type="scientific">Tieghemiomyces parasiticus</name>
    <dbReference type="NCBI Taxonomy" id="78921"/>
    <lineage>
        <taxon>Eukaryota</taxon>
        <taxon>Fungi</taxon>
        <taxon>Fungi incertae sedis</taxon>
        <taxon>Zoopagomycota</taxon>
        <taxon>Kickxellomycotina</taxon>
        <taxon>Dimargaritomycetes</taxon>
        <taxon>Dimargaritales</taxon>
        <taxon>Dimargaritaceae</taxon>
        <taxon>Tieghemiomyces</taxon>
    </lineage>
</organism>
<feature type="non-terminal residue" evidence="2">
    <location>
        <position position="717"/>
    </location>
</feature>
<proteinExistence type="predicted"/>
<sequence length="717" mass="74274">METAAPAHKAPEQLIIPSDPLVTKTTDASDIPSEPLAASKDVAETTGATETPVEGKVDGEATPVTVAQEPESAENTLYPNTPAELHDEVVTEASRLPTPAEVSATETAVLAAETEQATGSNSGAAAAASEEVLAAEPEIKSGNLSVAPEEALAKIEKDVAVVPTAPAESVPEPVNQTEDMSEAPKVEATSEPITQAEEASEAPKHEVSTTEASADEQAARTEIPTTEEAHVPEPTTAPVVSDTVATEKSTAEELTESLPATEPETTPAVADETQATAVSEENPQANETGDVLSTATINEAPSTVKESHQAAAIDESALEVIGATEPANSEVSEPKEMAAPITSADIVSVPVAEPAPEVETTQIEEVPEETQVKATVQPDTAAELNTEVLAETAAGPTEAEPLVTADLPIVEVSQSGDVQLEVVEIPVAAHVPEPVFSNDIDAAMHTPQATAEPIKVAHVEPSPETPVVSEATEPEAVVAATMVETPKEEVSVAQTTVMAEEKPQDITAPEIIETNSTEPAIVVPEGEIEASVAAPEVDNDPIVTEPEVENAPAAVEPEVDNDPIVTEPEVENAPAAVEPEVKNEDSVTEPEVENAPVAVEPEVKNEAIATEPEVENVAAADEPEAENVPTTVEPEAEAESIIEPTKPHEDAAPLPAEPVTEELTQDVASTTEAATSADPAKPDNVTFEPTEPTEIPPPEAPAAHEEIAPLPRLKSVD</sequence>
<evidence type="ECO:0000256" key="1">
    <source>
        <dbReference type="SAM" id="MobiDB-lite"/>
    </source>
</evidence>
<feature type="compositionally biased region" description="Polar residues" evidence="1">
    <location>
        <begin position="273"/>
        <end position="290"/>
    </location>
</feature>
<accession>A0A9W8DKJ6</accession>
<dbReference type="Proteomes" id="UP001150569">
    <property type="component" value="Unassembled WGS sequence"/>
</dbReference>
<dbReference type="EMBL" id="JANBPT010002066">
    <property type="protein sequence ID" value="KAJ1903863.1"/>
    <property type="molecule type" value="Genomic_DNA"/>
</dbReference>
<protein>
    <submittedName>
        <fullName evidence="2">Uncharacterized protein</fullName>
    </submittedName>
</protein>
<comment type="caution">
    <text evidence="2">The sequence shown here is derived from an EMBL/GenBank/DDBJ whole genome shotgun (WGS) entry which is preliminary data.</text>
</comment>
<feature type="region of interest" description="Disordered" evidence="1">
    <location>
        <begin position="164"/>
        <end position="290"/>
    </location>
</feature>